<dbReference type="InterPro" id="IPR010181">
    <property type="entry name" value="CGCAxxGCC_motif"/>
</dbReference>
<evidence type="ECO:0000313" key="2">
    <source>
        <dbReference type="Proteomes" id="UP000183995"/>
    </source>
</evidence>
<dbReference type="Proteomes" id="UP000183995">
    <property type="component" value="Unassembled WGS sequence"/>
</dbReference>
<reference evidence="1 2" key="1">
    <citation type="submission" date="2016-11" db="EMBL/GenBank/DDBJ databases">
        <authorList>
            <person name="Jaros S."/>
            <person name="Januszkiewicz K."/>
            <person name="Wedrychowicz H."/>
        </authorList>
    </citation>
    <scope>NUCLEOTIDE SEQUENCE [LARGE SCALE GENOMIC DNA]</scope>
    <source>
        <strain evidence="1 2">DSM 10068</strain>
    </source>
</reference>
<keyword evidence="2" id="KW-1185">Reference proteome</keyword>
<evidence type="ECO:0000313" key="1">
    <source>
        <dbReference type="EMBL" id="SHH84437.1"/>
    </source>
</evidence>
<organism evidence="1 2">
    <name type="scientific">Sporobacter termitidis DSM 10068</name>
    <dbReference type="NCBI Taxonomy" id="1123282"/>
    <lineage>
        <taxon>Bacteria</taxon>
        <taxon>Bacillati</taxon>
        <taxon>Bacillota</taxon>
        <taxon>Clostridia</taxon>
        <taxon>Eubacteriales</taxon>
        <taxon>Oscillospiraceae</taxon>
        <taxon>Sporobacter</taxon>
    </lineage>
</organism>
<sequence>MTTEKEIAGLFTQGFDCGQVVLASAAERLGLDRSEAYRMTAGFGGGLFRGQTCGAVAGAIIALGMKYGHYEPNTPDRKNQNTAKVLEFQQKFMEKYSSTVCRELLGYDISKPEEMKIILEKGLLLNFCPKVAADAIEILNELL</sequence>
<dbReference type="STRING" id="1123282.SAMN02745823_01153"/>
<dbReference type="RefSeq" id="WP_073076709.1">
    <property type="nucleotide sequence ID" value="NZ_FQXV01000003.1"/>
</dbReference>
<proteinExistence type="predicted"/>
<dbReference type="AlphaFoldDB" id="A0A1M5WAE5"/>
<gene>
    <name evidence="1" type="ORF">SAMN02745823_01153</name>
</gene>
<dbReference type="EMBL" id="FQXV01000003">
    <property type="protein sequence ID" value="SHH84437.1"/>
    <property type="molecule type" value="Genomic_DNA"/>
</dbReference>
<protein>
    <submittedName>
        <fullName evidence="1">C_GCAxxG_C_C family probable redox protein</fullName>
    </submittedName>
</protein>
<name>A0A1M5WAE5_9FIRM</name>
<accession>A0A1M5WAE5</accession>
<dbReference type="Pfam" id="PF09719">
    <property type="entry name" value="C_GCAxxG_C_C"/>
    <property type="match status" value="1"/>
</dbReference>
<dbReference type="OrthoDB" id="9791535at2"/>
<dbReference type="NCBIfam" id="TIGR01909">
    <property type="entry name" value="C_GCAxxG_C_C"/>
    <property type="match status" value="1"/>
</dbReference>